<evidence type="ECO:0000256" key="1">
    <source>
        <dbReference type="SAM" id="MobiDB-lite"/>
    </source>
</evidence>
<gene>
    <name evidence="2" type="ORF">CgunFtcFv8_016161</name>
</gene>
<feature type="region of interest" description="Disordered" evidence="1">
    <location>
        <begin position="71"/>
        <end position="95"/>
    </location>
</feature>
<sequence>MAAGAGTGTVAAGAETVAAGAETVAAGAETVAAGARTEAGTMALGARAASLDLRLPLLGASWRLCGPPKARVPENGSWTGAGTGEEAEVDSRRNTPRRMVSGWKLGGRGLTCLERGLTSKLPKKSSTHSGSNSLNQGLEVTSWRAAEITDCLSSVLEAYLKSFLKHVNLYFTSYKLSAGSILGWVILSRMSEGSRTQMQITLEKPFISRINEKYRTEHSPVNSVTNKQ</sequence>
<evidence type="ECO:0000313" key="2">
    <source>
        <dbReference type="EMBL" id="KAK5908071.1"/>
    </source>
</evidence>
<dbReference type="AlphaFoldDB" id="A0AAN8CPN2"/>
<proteinExistence type="predicted"/>
<name>A0AAN8CPN2_CHAGU</name>
<evidence type="ECO:0000313" key="3">
    <source>
        <dbReference type="Proteomes" id="UP001331515"/>
    </source>
</evidence>
<organism evidence="2 3">
    <name type="scientific">Champsocephalus gunnari</name>
    <name type="common">Mackerel icefish</name>
    <dbReference type="NCBI Taxonomy" id="52237"/>
    <lineage>
        <taxon>Eukaryota</taxon>
        <taxon>Metazoa</taxon>
        <taxon>Chordata</taxon>
        <taxon>Craniata</taxon>
        <taxon>Vertebrata</taxon>
        <taxon>Euteleostomi</taxon>
        <taxon>Actinopterygii</taxon>
        <taxon>Neopterygii</taxon>
        <taxon>Teleostei</taxon>
        <taxon>Neoteleostei</taxon>
        <taxon>Acanthomorphata</taxon>
        <taxon>Eupercaria</taxon>
        <taxon>Perciformes</taxon>
        <taxon>Notothenioidei</taxon>
        <taxon>Channichthyidae</taxon>
        <taxon>Champsocephalus</taxon>
    </lineage>
</organism>
<protein>
    <submittedName>
        <fullName evidence="2">Uncharacterized protein</fullName>
    </submittedName>
</protein>
<dbReference type="EMBL" id="JAURVH010001529">
    <property type="protein sequence ID" value="KAK5908071.1"/>
    <property type="molecule type" value="Genomic_DNA"/>
</dbReference>
<keyword evidence="3" id="KW-1185">Reference proteome</keyword>
<reference evidence="2 3" key="1">
    <citation type="journal article" date="2023" name="Mol. Biol. Evol.">
        <title>Genomics of Secondarily Temperate Adaptation in the Only Non-Antarctic Icefish.</title>
        <authorList>
            <person name="Rivera-Colon A.G."/>
            <person name="Rayamajhi N."/>
            <person name="Minhas B.F."/>
            <person name="Madrigal G."/>
            <person name="Bilyk K.T."/>
            <person name="Yoon V."/>
            <person name="Hune M."/>
            <person name="Gregory S."/>
            <person name="Cheng C.H.C."/>
            <person name="Catchen J.M."/>
        </authorList>
    </citation>
    <scope>NUCLEOTIDE SEQUENCE [LARGE SCALE GENOMIC DNA]</scope>
    <source>
        <tissue evidence="2">White muscle</tissue>
    </source>
</reference>
<accession>A0AAN8CPN2</accession>
<dbReference type="Proteomes" id="UP001331515">
    <property type="component" value="Unassembled WGS sequence"/>
</dbReference>
<comment type="caution">
    <text evidence="2">The sequence shown here is derived from an EMBL/GenBank/DDBJ whole genome shotgun (WGS) entry which is preliminary data.</text>
</comment>